<feature type="binding site" evidence="9">
    <location>
        <position position="231"/>
    </location>
    <ligand>
        <name>Mg(2+)</name>
        <dbReference type="ChEBI" id="CHEBI:18420"/>
        <label>2</label>
    </ligand>
</feature>
<dbReference type="HAMAP" id="MF_00211">
    <property type="entry name" value="TrpD"/>
    <property type="match status" value="1"/>
</dbReference>
<dbReference type="RefSeq" id="WP_145057794.1">
    <property type="nucleotide sequence ID" value="NZ_CP036433.1"/>
</dbReference>
<feature type="domain" description="Glycosyl transferase family 3" evidence="10">
    <location>
        <begin position="78"/>
        <end position="328"/>
    </location>
</feature>
<dbReference type="InterPro" id="IPR017459">
    <property type="entry name" value="Glycosyl_Trfase_fam3_N_dom"/>
</dbReference>
<dbReference type="GO" id="GO:0000287">
    <property type="term" value="F:magnesium ion binding"/>
    <property type="evidence" value="ECO:0007669"/>
    <property type="project" value="UniProtKB-UniRule"/>
</dbReference>
<evidence type="ECO:0000313" key="13">
    <source>
        <dbReference type="Proteomes" id="UP000317648"/>
    </source>
</evidence>
<dbReference type="SUPFAM" id="SSF52418">
    <property type="entry name" value="Nucleoside phosphorylase/phosphoribosyltransferase catalytic domain"/>
    <property type="match status" value="1"/>
</dbReference>
<evidence type="ECO:0000313" key="12">
    <source>
        <dbReference type="EMBL" id="QDU98493.1"/>
    </source>
</evidence>
<dbReference type="FunFam" id="3.40.1030.10:FF:000002">
    <property type="entry name" value="Anthranilate phosphoribosyltransferase"/>
    <property type="match status" value="1"/>
</dbReference>
<dbReference type="Gene3D" id="3.40.1030.10">
    <property type="entry name" value="Nucleoside phosphorylase/phosphoribosyltransferase catalytic domain"/>
    <property type="match status" value="1"/>
</dbReference>
<organism evidence="12 13">
    <name type="scientific">Lignipirellula cremea</name>
    <dbReference type="NCBI Taxonomy" id="2528010"/>
    <lineage>
        <taxon>Bacteria</taxon>
        <taxon>Pseudomonadati</taxon>
        <taxon>Planctomycetota</taxon>
        <taxon>Planctomycetia</taxon>
        <taxon>Pirellulales</taxon>
        <taxon>Pirellulaceae</taxon>
        <taxon>Lignipirellula</taxon>
    </lineage>
</organism>
<feature type="binding site" evidence="9">
    <location>
        <begin position="95"/>
        <end position="98"/>
    </location>
    <ligand>
        <name>5-phospho-alpha-D-ribose 1-diphosphate</name>
        <dbReference type="ChEBI" id="CHEBI:58017"/>
    </ligand>
</feature>
<evidence type="ECO:0000256" key="3">
    <source>
        <dbReference type="ARBA" id="ARBA00022676"/>
    </source>
</evidence>
<accession>A0A518E373</accession>
<feature type="binding site" evidence="9">
    <location>
        <position position="97"/>
    </location>
    <ligand>
        <name>Mg(2+)</name>
        <dbReference type="ChEBI" id="CHEBI:18420"/>
        <label>1</label>
    </ligand>
</feature>
<dbReference type="GO" id="GO:0000162">
    <property type="term" value="P:L-tryptophan biosynthetic process"/>
    <property type="evidence" value="ECO:0007669"/>
    <property type="project" value="UniProtKB-UniRule"/>
</dbReference>
<dbReference type="InterPro" id="IPR005940">
    <property type="entry name" value="Anthranilate_Pribosyl_Tfrase"/>
</dbReference>
<dbReference type="SUPFAM" id="SSF47648">
    <property type="entry name" value="Nucleoside phosphorylase/phosphoribosyltransferase N-terminal domain"/>
    <property type="match status" value="1"/>
</dbReference>
<sequence>MTNAGLMIEMLGRVSGGEDLSTEQMTLVIDLIMQGGCPDVQIGLLLTALHAKGETVDEIAGAALALRQHMTPISSQRSNLLDTCGTGGSGCGAFNISTAAALVAAAAGAAVAKHGNRKITSKSGSADVLTELGVEINADTATVERCLDELGVCFCFAPALHPSMKHVSVIRRELGFPTIFNLLGPLCNPAGASRQLLGVGKPELRNTLAAALAKLGSERAAVVAGSDGLGEVTLSGPTDVTEIRHGVLTETTWTPADFGLENAPLSAVLAEGPQQSAAIIQAVLTGERGPHRDIVVANAAAALYVAEVAPDLAAGAERAAAAIDSGAAAACLEKLARISHEGGRPAST</sequence>
<evidence type="ECO:0000259" key="10">
    <source>
        <dbReference type="Pfam" id="PF00591"/>
    </source>
</evidence>
<comment type="similarity">
    <text evidence="9">Belongs to the anthranilate phosphoribosyltransferase family.</text>
</comment>
<feature type="binding site" evidence="9">
    <location>
        <begin position="113"/>
        <end position="121"/>
    </location>
    <ligand>
        <name>5-phospho-alpha-D-ribose 1-diphosphate</name>
        <dbReference type="ChEBI" id="CHEBI:58017"/>
    </ligand>
</feature>
<dbReference type="PANTHER" id="PTHR43285">
    <property type="entry name" value="ANTHRANILATE PHOSPHORIBOSYLTRANSFERASE"/>
    <property type="match status" value="1"/>
</dbReference>
<keyword evidence="13" id="KW-1185">Reference proteome</keyword>
<dbReference type="AlphaFoldDB" id="A0A518E373"/>
<feature type="binding site" evidence="9">
    <location>
        <position position="171"/>
    </location>
    <ligand>
        <name>anthranilate</name>
        <dbReference type="ChEBI" id="CHEBI:16567"/>
        <label>2</label>
    </ligand>
</feature>
<dbReference type="GO" id="GO:0005829">
    <property type="term" value="C:cytosol"/>
    <property type="evidence" value="ECO:0007669"/>
    <property type="project" value="TreeGrafter"/>
</dbReference>
<keyword evidence="3 9" id="KW-0328">Glycosyltransferase</keyword>
<keyword evidence="6 9" id="KW-0057">Aromatic amino acid biosynthesis</keyword>
<evidence type="ECO:0000256" key="4">
    <source>
        <dbReference type="ARBA" id="ARBA00022679"/>
    </source>
</evidence>
<dbReference type="InterPro" id="IPR000312">
    <property type="entry name" value="Glycosyl_Trfase_fam3"/>
</dbReference>
<dbReference type="KEGG" id="lcre:Pla8534_63620"/>
<evidence type="ECO:0000259" key="11">
    <source>
        <dbReference type="Pfam" id="PF02885"/>
    </source>
</evidence>
<comment type="catalytic activity">
    <reaction evidence="7 9">
        <text>N-(5-phospho-beta-D-ribosyl)anthranilate + diphosphate = 5-phospho-alpha-D-ribose 1-diphosphate + anthranilate</text>
        <dbReference type="Rhea" id="RHEA:11768"/>
        <dbReference type="ChEBI" id="CHEBI:16567"/>
        <dbReference type="ChEBI" id="CHEBI:18277"/>
        <dbReference type="ChEBI" id="CHEBI:33019"/>
        <dbReference type="ChEBI" id="CHEBI:58017"/>
        <dbReference type="EC" id="2.4.2.18"/>
    </reaction>
</comment>
<dbReference type="OrthoDB" id="9806430at2"/>
<dbReference type="Pfam" id="PF02885">
    <property type="entry name" value="Glycos_trans_3N"/>
    <property type="match status" value="1"/>
</dbReference>
<dbReference type="InterPro" id="IPR035902">
    <property type="entry name" value="Nuc_phospho_transferase"/>
</dbReference>
<comment type="cofactor">
    <cofactor evidence="9">
        <name>Mg(2+)</name>
        <dbReference type="ChEBI" id="CHEBI:18420"/>
    </cofactor>
    <text evidence="9">Binds 2 magnesium ions per monomer.</text>
</comment>
<dbReference type="EC" id="2.4.2.18" evidence="9"/>
<reference evidence="12 13" key="1">
    <citation type="submission" date="2019-02" db="EMBL/GenBank/DDBJ databases">
        <title>Deep-cultivation of Planctomycetes and their phenomic and genomic characterization uncovers novel biology.</title>
        <authorList>
            <person name="Wiegand S."/>
            <person name="Jogler M."/>
            <person name="Boedeker C."/>
            <person name="Pinto D."/>
            <person name="Vollmers J."/>
            <person name="Rivas-Marin E."/>
            <person name="Kohn T."/>
            <person name="Peeters S.H."/>
            <person name="Heuer A."/>
            <person name="Rast P."/>
            <person name="Oberbeckmann S."/>
            <person name="Bunk B."/>
            <person name="Jeske O."/>
            <person name="Meyerdierks A."/>
            <person name="Storesund J.E."/>
            <person name="Kallscheuer N."/>
            <person name="Luecker S."/>
            <person name="Lage O.M."/>
            <person name="Pohl T."/>
            <person name="Merkel B.J."/>
            <person name="Hornburger P."/>
            <person name="Mueller R.-W."/>
            <person name="Bruemmer F."/>
            <person name="Labrenz M."/>
            <person name="Spormann A.M."/>
            <person name="Op den Camp H."/>
            <person name="Overmann J."/>
            <person name="Amann R."/>
            <person name="Jetten M.S.M."/>
            <person name="Mascher T."/>
            <person name="Medema M.H."/>
            <person name="Devos D.P."/>
            <person name="Kaster A.-K."/>
            <person name="Ovreas L."/>
            <person name="Rohde M."/>
            <person name="Galperin M.Y."/>
            <person name="Jogler C."/>
        </authorList>
    </citation>
    <scope>NUCLEOTIDE SEQUENCE [LARGE SCALE GENOMIC DNA]</scope>
    <source>
        <strain evidence="12 13">Pla85_3_4</strain>
    </source>
</reference>
<keyword evidence="9" id="KW-0479">Metal-binding</keyword>
<evidence type="ECO:0000256" key="7">
    <source>
        <dbReference type="ARBA" id="ARBA00052328"/>
    </source>
</evidence>
<keyword evidence="2 9" id="KW-0028">Amino-acid biosynthesis</keyword>
<evidence type="ECO:0000256" key="2">
    <source>
        <dbReference type="ARBA" id="ARBA00022605"/>
    </source>
</evidence>
<dbReference type="Proteomes" id="UP000317648">
    <property type="component" value="Chromosome"/>
</dbReference>
<feature type="binding site" evidence="9">
    <location>
        <begin position="88"/>
        <end position="89"/>
    </location>
    <ligand>
        <name>5-phospho-alpha-D-ribose 1-diphosphate</name>
        <dbReference type="ChEBI" id="CHEBI:58017"/>
    </ligand>
</feature>
<keyword evidence="9" id="KW-0460">Magnesium</keyword>
<feature type="binding site" evidence="9">
    <location>
        <position position="125"/>
    </location>
    <ligand>
        <name>5-phospho-alpha-D-ribose 1-diphosphate</name>
        <dbReference type="ChEBI" id="CHEBI:58017"/>
    </ligand>
</feature>
<comment type="subunit">
    <text evidence="9">Homodimer.</text>
</comment>
<evidence type="ECO:0000256" key="6">
    <source>
        <dbReference type="ARBA" id="ARBA00023141"/>
    </source>
</evidence>
<dbReference type="UniPathway" id="UPA00035">
    <property type="reaction ID" value="UER00041"/>
</dbReference>
<dbReference type="EMBL" id="CP036433">
    <property type="protein sequence ID" value="QDU98493.1"/>
    <property type="molecule type" value="Genomic_DNA"/>
</dbReference>
<keyword evidence="5 9" id="KW-0822">Tryptophan biosynthesis</keyword>
<protein>
    <recommendedName>
        <fullName evidence="9">Anthranilate phosphoribosyltransferase</fullName>
        <ecNumber evidence="9">2.4.2.18</ecNumber>
    </recommendedName>
</protein>
<feature type="binding site" evidence="9">
    <location>
        <position position="116"/>
    </location>
    <ligand>
        <name>anthranilate</name>
        <dbReference type="ChEBI" id="CHEBI:16567"/>
        <label>1</label>
    </ligand>
</feature>
<evidence type="ECO:0000256" key="1">
    <source>
        <dbReference type="ARBA" id="ARBA00004907"/>
    </source>
</evidence>
<feature type="binding site" evidence="9">
    <location>
        <position position="231"/>
    </location>
    <ligand>
        <name>Mg(2+)</name>
        <dbReference type="ChEBI" id="CHEBI:18420"/>
        <label>1</label>
    </ligand>
</feature>
<proteinExistence type="inferred from homology"/>
<comment type="similarity">
    <text evidence="8">In the C-terminal section; belongs to the anthranilate phosphoribosyltransferase family.</text>
</comment>
<evidence type="ECO:0000256" key="5">
    <source>
        <dbReference type="ARBA" id="ARBA00022822"/>
    </source>
</evidence>
<dbReference type="Gene3D" id="1.20.970.10">
    <property type="entry name" value="Transferase, Pyrimidine Nucleoside Phosphorylase, Chain C"/>
    <property type="match status" value="1"/>
</dbReference>
<gene>
    <name evidence="9 12" type="primary">trpD</name>
    <name evidence="12" type="ORF">Pla8534_63620</name>
</gene>
<feature type="binding site" evidence="9">
    <location>
        <position position="85"/>
    </location>
    <ligand>
        <name>anthranilate</name>
        <dbReference type="ChEBI" id="CHEBI:16567"/>
        <label>1</label>
    </ligand>
</feature>
<name>A0A518E373_9BACT</name>
<evidence type="ECO:0000256" key="8">
    <source>
        <dbReference type="ARBA" id="ARBA00061188"/>
    </source>
</evidence>
<dbReference type="NCBIfam" id="TIGR01245">
    <property type="entry name" value="trpD"/>
    <property type="match status" value="1"/>
</dbReference>
<dbReference type="GO" id="GO:0004048">
    <property type="term" value="F:anthranilate phosphoribosyltransferase activity"/>
    <property type="evidence" value="ECO:0007669"/>
    <property type="project" value="UniProtKB-UniRule"/>
</dbReference>
<comment type="pathway">
    <text evidence="1 9">Amino-acid biosynthesis; L-tryptophan biosynthesis; L-tryptophan from chorismate: step 2/5.</text>
</comment>
<comment type="function">
    <text evidence="9">Catalyzes the transfer of the phosphoribosyl group of 5-phosphorylribose-1-pyrophosphate (PRPP) to anthranilate to yield N-(5'-phosphoribosyl)-anthranilate (PRA).</text>
</comment>
<evidence type="ECO:0000256" key="9">
    <source>
        <dbReference type="HAMAP-Rule" id="MF_00211"/>
    </source>
</evidence>
<comment type="caution">
    <text evidence="9">Lacks conserved residue(s) required for the propagation of feature annotation.</text>
</comment>
<dbReference type="InterPro" id="IPR036320">
    <property type="entry name" value="Glycosyl_Trfase_fam3_N_dom_sf"/>
</dbReference>
<dbReference type="Pfam" id="PF00591">
    <property type="entry name" value="Glycos_transf_3"/>
    <property type="match status" value="1"/>
</dbReference>
<feature type="domain" description="Glycosyl transferase family 3 N-terminal" evidence="11">
    <location>
        <begin position="10"/>
        <end position="70"/>
    </location>
</feature>
<keyword evidence="4 9" id="KW-0808">Transferase</keyword>
<feature type="binding site" evidence="9">
    <location>
        <position position="85"/>
    </location>
    <ligand>
        <name>5-phospho-alpha-D-ribose 1-diphosphate</name>
        <dbReference type="ChEBI" id="CHEBI:58017"/>
    </ligand>
</feature>
<dbReference type="PANTHER" id="PTHR43285:SF2">
    <property type="entry name" value="ANTHRANILATE PHOSPHORIBOSYLTRANSFERASE"/>
    <property type="match status" value="1"/>
</dbReference>